<name>A0A6M3LUX0_9ZZZZ</name>
<evidence type="ECO:0000313" key="1">
    <source>
        <dbReference type="EMBL" id="QJA97889.1"/>
    </source>
</evidence>
<dbReference type="EMBL" id="MT143534">
    <property type="protein sequence ID" value="QJA97889.1"/>
    <property type="molecule type" value="Genomic_DNA"/>
</dbReference>
<gene>
    <name evidence="1" type="ORF">MM415B05866_0002</name>
</gene>
<sequence>MITEDQVVVLREFFSEEIPDDDFFMRHVDITFDDRCHQITIVIDNINEQEYKWIKDA</sequence>
<organism evidence="1">
    <name type="scientific">viral metagenome</name>
    <dbReference type="NCBI Taxonomy" id="1070528"/>
    <lineage>
        <taxon>unclassified sequences</taxon>
        <taxon>metagenomes</taxon>
        <taxon>organismal metagenomes</taxon>
    </lineage>
</organism>
<protein>
    <submittedName>
        <fullName evidence="1">Uncharacterized protein</fullName>
    </submittedName>
</protein>
<accession>A0A6M3LUX0</accession>
<proteinExistence type="predicted"/>
<dbReference type="AlphaFoldDB" id="A0A6M3LUX0"/>
<reference evidence="1" key="1">
    <citation type="submission" date="2020-03" db="EMBL/GenBank/DDBJ databases">
        <title>The deep terrestrial virosphere.</title>
        <authorList>
            <person name="Holmfeldt K."/>
            <person name="Nilsson E."/>
            <person name="Simone D."/>
            <person name="Lopez-Fernandez M."/>
            <person name="Wu X."/>
            <person name="de Brujin I."/>
            <person name="Lundin D."/>
            <person name="Andersson A."/>
            <person name="Bertilsson S."/>
            <person name="Dopson M."/>
        </authorList>
    </citation>
    <scope>NUCLEOTIDE SEQUENCE</scope>
    <source>
        <strain evidence="1">MM415B05866</strain>
    </source>
</reference>